<gene>
    <name evidence="2" type="ORF">MELLADRAFT_67852</name>
</gene>
<dbReference type="InterPro" id="IPR056775">
    <property type="entry name" value="YABBY_C"/>
</dbReference>
<dbReference type="HOGENOM" id="CLU_1896704_0_0_1"/>
<dbReference type="VEuPathDB" id="FungiDB:MELLADRAFT_67852"/>
<dbReference type="AlphaFoldDB" id="F4S4P5"/>
<dbReference type="RefSeq" id="XP_007416343.1">
    <property type="nucleotide sequence ID" value="XM_007416281.1"/>
</dbReference>
<name>F4S4P5_MELLP</name>
<proteinExistence type="predicted"/>
<organism evidence="3">
    <name type="scientific">Melampsora larici-populina (strain 98AG31 / pathotype 3-4-7)</name>
    <name type="common">Poplar leaf rust fungus</name>
    <dbReference type="NCBI Taxonomy" id="747676"/>
    <lineage>
        <taxon>Eukaryota</taxon>
        <taxon>Fungi</taxon>
        <taxon>Dikarya</taxon>
        <taxon>Basidiomycota</taxon>
        <taxon>Pucciniomycotina</taxon>
        <taxon>Pucciniomycetes</taxon>
        <taxon>Pucciniales</taxon>
        <taxon>Melampsoraceae</taxon>
        <taxon>Melampsora</taxon>
    </lineage>
</organism>
<evidence type="ECO:0000313" key="2">
    <source>
        <dbReference type="EMBL" id="EGG00324.1"/>
    </source>
</evidence>
<feature type="domain" description="YABBY protein C-terminal" evidence="1">
    <location>
        <begin position="25"/>
        <end position="65"/>
    </location>
</feature>
<reference evidence="3" key="1">
    <citation type="journal article" date="2011" name="Proc. Natl. Acad. Sci. U.S.A.">
        <title>Obligate biotrophy features unraveled by the genomic analysis of rust fungi.</title>
        <authorList>
            <person name="Duplessis S."/>
            <person name="Cuomo C.A."/>
            <person name="Lin Y.-C."/>
            <person name="Aerts A."/>
            <person name="Tisserant E."/>
            <person name="Veneault-Fourrey C."/>
            <person name="Joly D.L."/>
            <person name="Hacquard S."/>
            <person name="Amselem J."/>
            <person name="Cantarel B.L."/>
            <person name="Chiu R."/>
            <person name="Coutinho P.M."/>
            <person name="Feau N."/>
            <person name="Field M."/>
            <person name="Frey P."/>
            <person name="Gelhaye E."/>
            <person name="Goldberg J."/>
            <person name="Grabherr M.G."/>
            <person name="Kodira C.D."/>
            <person name="Kohler A."/>
            <person name="Kuees U."/>
            <person name="Lindquist E.A."/>
            <person name="Lucas S.M."/>
            <person name="Mago R."/>
            <person name="Mauceli E."/>
            <person name="Morin E."/>
            <person name="Murat C."/>
            <person name="Pangilinan J.L."/>
            <person name="Park R."/>
            <person name="Pearson M."/>
            <person name="Quesneville H."/>
            <person name="Rouhier N."/>
            <person name="Sakthikumar S."/>
            <person name="Salamov A.A."/>
            <person name="Schmutz J."/>
            <person name="Selles B."/>
            <person name="Shapiro H."/>
            <person name="Tanguay P."/>
            <person name="Tuskan G.A."/>
            <person name="Henrissat B."/>
            <person name="Van de Peer Y."/>
            <person name="Rouze P."/>
            <person name="Ellis J.G."/>
            <person name="Dodds P.N."/>
            <person name="Schein J.E."/>
            <person name="Zhong S."/>
            <person name="Hamelin R.C."/>
            <person name="Grigoriev I.V."/>
            <person name="Szabo L.J."/>
            <person name="Martin F."/>
        </authorList>
    </citation>
    <scope>NUCLEOTIDE SEQUENCE [LARGE SCALE GENOMIC DNA]</scope>
    <source>
        <strain evidence="3">98AG31 / pathotype 3-4-7</strain>
    </source>
</reference>
<dbReference type="GeneID" id="18930922"/>
<evidence type="ECO:0000313" key="3">
    <source>
        <dbReference type="Proteomes" id="UP000001072"/>
    </source>
</evidence>
<dbReference type="InParanoid" id="F4S4P5"/>
<dbReference type="OrthoDB" id="667577at2759"/>
<keyword evidence="3" id="KW-1185">Reference proteome</keyword>
<dbReference type="KEGG" id="mlr:MELLADRAFT_67852"/>
<dbReference type="Proteomes" id="UP000001072">
    <property type="component" value="Unassembled WGS sequence"/>
</dbReference>
<protein>
    <recommendedName>
        <fullName evidence="1">YABBY protein C-terminal domain-containing protein</fullName>
    </recommendedName>
</protein>
<accession>F4S4P5</accession>
<dbReference type="EMBL" id="GL883148">
    <property type="protein sequence ID" value="EGG00324.1"/>
    <property type="molecule type" value="Genomic_DNA"/>
</dbReference>
<dbReference type="eggNOG" id="ENOG502TMTK">
    <property type="taxonomic scope" value="Eukaryota"/>
</dbReference>
<dbReference type="Pfam" id="PF04690">
    <property type="entry name" value="YABBY"/>
    <property type="match status" value="1"/>
</dbReference>
<evidence type="ECO:0000259" key="1">
    <source>
        <dbReference type="Pfam" id="PF04690"/>
    </source>
</evidence>
<sequence>MAATTKADDPKPKILEVVPAAGANKKKSNAYQTYMKAALNDLKISSPSITHKERFLLAAKNWKTDPLVLIDCISHFHVTLHVTLGDSVLKPSSRLTLTQLEPSTRESLRSIGRVNLYHILQNEIMLIENRMTVL</sequence>